<gene>
    <name evidence="7" type="ORF">HB776_29420</name>
</gene>
<dbReference type="Gene3D" id="1.10.10.10">
    <property type="entry name" value="Winged helix-like DNA-binding domain superfamily/Winged helix DNA-binding domain"/>
    <property type="match status" value="1"/>
</dbReference>
<evidence type="ECO:0000259" key="6">
    <source>
        <dbReference type="PROSITE" id="PS50931"/>
    </source>
</evidence>
<dbReference type="GO" id="GO:0003700">
    <property type="term" value="F:DNA-binding transcription factor activity"/>
    <property type="evidence" value="ECO:0007669"/>
    <property type="project" value="InterPro"/>
</dbReference>
<evidence type="ECO:0000256" key="3">
    <source>
        <dbReference type="ARBA" id="ARBA00023015"/>
    </source>
</evidence>
<dbReference type="InterPro" id="IPR000847">
    <property type="entry name" value="LysR_HTH_N"/>
</dbReference>
<dbReference type="InterPro" id="IPR036390">
    <property type="entry name" value="WH_DNA-bd_sf"/>
</dbReference>
<reference evidence="8" key="1">
    <citation type="journal article" date="2020" name="Mol. Plant Microbe">
        <title>Rhizobial microsymbionts of the narrowly endemic Oxytropis species growing in Kamchatka are characterized by significant genetic diversity and possess a set of genes that are associated with T3SS and T6SS secretion systems and can affect the development of symbiosis.</title>
        <authorList>
            <person name="Safronova V."/>
            <person name="Guro P."/>
            <person name="Sazanova A."/>
            <person name="Kuznetsova I."/>
            <person name="Belimov A."/>
            <person name="Yakubov V."/>
            <person name="Chirak E."/>
            <person name="Afonin A."/>
            <person name="Gogolev Y."/>
            <person name="Andronov E."/>
            <person name="Tikhonovich I."/>
        </authorList>
    </citation>
    <scope>NUCLEOTIDE SEQUENCE [LARGE SCALE GENOMIC DNA]</scope>
    <source>
        <strain evidence="8">581</strain>
    </source>
</reference>
<keyword evidence="4" id="KW-0238">DNA-binding</keyword>
<dbReference type="Pfam" id="PF00126">
    <property type="entry name" value="HTH_1"/>
    <property type="match status" value="1"/>
</dbReference>
<proteinExistence type="inferred from homology"/>
<protein>
    <submittedName>
        <fullName evidence="7">LysR family transcriptional regulator</fullName>
    </submittedName>
</protein>
<dbReference type="EMBL" id="CP050292">
    <property type="protein sequence ID" value="QND75706.1"/>
    <property type="molecule type" value="Genomic_DNA"/>
</dbReference>
<feature type="domain" description="HTH lysR-type" evidence="6">
    <location>
        <begin position="1"/>
        <end position="62"/>
    </location>
</feature>
<dbReference type="SUPFAM" id="SSF53850">
    <property type="entry name" value="Periplasmic binding protein-like II"/>
    <property type="match status" value="1"/>
</dbReference>
<dbReference type="InterPro" id="IPR036388">
    <property type="entry name" value="WH-like_DNA-bd_sf"/>
</dbReference>
<dbReference type="Pfam" id="PF03466">
    <property type="entry name" value="LysR_substrate"/>
    <property type="match status" value="1"/>
</dbReference>
<keyword evidence="5" id="KW-0804">Transcription</keyword>
<evidence type="ECO:0000256" key="4">
    <source>
        <dbReference type="ARBA" id="ARBA00023125"/>
    </source>
</evidence>
<organism evidence="7 8">
    <name type="scientific">Tardiphaga robiniae</name>
    <dbReference type="NCBI Taxonomy" id="943830"/>
    <lineage>
        <taxon>Bacteria</taxon>
        <taxon>Pseudomonadati</taxon>
        <taxon>Pseudomonadota</taxon>
        <taxon>Alphaproteobacteria</taxon>
        <taxon>Hyphomicrobiales</taxon>
        <taxon>Nitrobacteraceae</taxon>
        <taxon>Tardiphaga</taxon>
    </lineage>
</organism>
<dbReference type="Proteomes" id="UP000515291">
    <property type="component" value="Chromosome"/>
</dbReference>
<dbReference type="KEGG" id="trb:HB776_29420"/>
<dbReference type="CDD" id="cd08422">
    <property type="entry name" value="PBP2_CrgA_like"/>
    <property type="match status" value="1"/>
</dbReference>
<evidence type="ECO:0000256" key="1">
    <source>
        <dbReference type="ARBA" id="ARBA00003502"/>
    </source>
</evidence>
<dbReference type="PROSITE" id="PS50931">
    <property type="entry name" value="HTH_LYSR"/>
    <property type="match status" value="1"/>
</dbReference>
<evidence type="ECO:0000313" key="7">
    <source>
        <dbReference type="EMBL" id="QND75706.1"/>
    </source>
</evidence>
<dbReference type="AlphaFoldDB" id="A0A7G6U9M4"/>
<dbReference type="InterPro" id="IPR058163">
    <property type="entry name" value="LysR-type_TF_proteobact-type"/>
</dbReference>
<dbReference type="PANTHER" id="PTHR30537:SF5">
    <property type="entry name" value="HTH-TYPE TRANSCRIPTIONAL ACTIVATOR TTDR-RELATED"/>
    <property type="match status" value="1"/>
</dbReference>
<dbReference type="GO" id="GO:0003677">
    <property type="term" value="F:DNA binding"/>
    <property type="evidence" value="ECO:0007669"/>
    <property type="project" value="UniProtKB-KW"/>
</dbReference>
<comment type="similarity">
    <text evidence="2">Belongs to the LysR transcriptional regulatory family.</text>
</comment>
<sequence>MTVFGDFDGLALFTRIVEAGGLAAAERATGIPKATLSRRLSVLENTLNVRLVRRTKKGVVLTEQGQQLFERSRAAFSLAEEAVAEVQDERAALSGNIRLSLPPDIATAVLAPALIRFGVRHPDVTIETTLADRRVSLIEEGYDLVVRMGPVADSELVFRRIATLPRVLVASPGFLSAHPGLNEPQDVKEIPALAIRRDLVEWDLRNDKGVTATVHPKIGFAINRQTILVDAAIAGLGIANLPFFLVEAALTSGALVRVLTGWEPSPVEMTALWQKDRFSGRLIKAIVTEFADALKDDRASR</sequence>
<comment type="function">
    <text evidence="1">NodD regulates the expression of the nodABCFE genes which encode other nodulation proteins. NodD is also a negative regulator of its own expression. Binds flavonoids as inducers.</text>
</comment>
<evidence type="ECO:0000256" key="2">
    <source>
        <dbReference type="ARBA" id="ARBA00009437"/>
    </source>
</evidence>
<name>A0A7G6U9M4_9BRAD</name>
<evidence type="ECO:0000256" key="5">
    <source>
        <dbReference type="ARBA" id="ARBA00023163"/>
    </source>
</evidence>
<dbReference type="Gene3D" id="3.40.190.290">
    <property type="match status" value="1"/>
</dbReference>
<dbReference type="PANTHER" id="PTHR30537">
    <property type="entry name" value="HTH-TYPE TRANSCRIPTIONAL REGULATOR"/>
    <property type="match status" value="1"/>
</dbReference>
<evidence type="ECO:0000313" key="8">
    <source>
        <dbReference type="Proteomes" id="UP000515291"/>
    </source>
</evidence>
<dbReference type="InterPro" id="IPR005119">
    <property type="entry name" value="LysR_subst-bd"/>
</dbReference>
<keyword evidence="3" id="KW-0805">Transcription regulation</keyword>
<accession>A0A7G6U9M4</accession>
<dbReference type="SUPFAM" id="SSF46785">
    <property type="entry name" value="Winged helix' DNA-binding domain"/>
    <property type="match status" value="1"/>
</dbReference>